<gene>
    <name evidence="2" type="ORF">TRUGW13939_04953</name>
</gene>
<keyword evidence="3" id="KW-1185">Reference proteome</keyword>
<feature type="region of interest" description="Disordered" evidence="1">
    <location>
        <begin position="589"/>
        <end position="615"/>
    </location>
</feature>
<name>A0A7H8QYJ8_TALRU</name>
<dbReference type="EMBL" id="CP055900">
    <property type="protein sequence ID" value="QKX57833.1"/>
    <property type="molecule type" value="Genomic_DNA"/>
</dbReference>
<evidence type="ECO:0000313" key="3">
    <source>
        <dbReference type="Proteomes" id="UP000509510"/>
    </source>
</evidence>
<dbReference type="AlphaFoldDB" id="A0A7H8QYJ8"/>
<sequence>MSRFNVKYLSDELVEQFFCALLEQRSLVYLIIDGLDECQNEKNMRETLFYVATAPRRGMPDFNLKLNEIGDSSPIDFSDIDDRVRSCDGSFVYAKFLMDTLGGEGITCYADIPKVLHEFPQSLNGYFVRTLLKLCEKSKIERSLVRRTFMFLIGSIQSITWRELLNALAIEHGATHHCRYHVTSIQKIKELCGSFVVSDRSSEDETCCKVKLFHKTLYDFFLQDMEDLPINTSIGQSEPNKIAYLREFFVNPTDASLEIGLDCLWFLRYDRYKSVSNIKALLDANDERDAFLKYAATFWFQHLYDTSPSKELFRDVCAFLVSSNFWTSVGIQTYTAPHLFCRCKENSGYFKMCLDDPTISEDDGLGVPLPKWLRGSLVGEKLDQDFCSFLSDWHKVLAIYPGVLDQCVSLNKMKSHLGAHPVQSDGIRVFNVGVKSNIGEISDIWTNPPLFYKNGLHVELLCSYRMGLLEEATQQKFYYYRIPIFSKRNPIEQHFELALQRSPLCRKGMSVCYRTKDSKIEMWNLDEFLLRLEQIVDGCSNVSEAPTQWPKSSLKAPWRVAWKDNVVTFHRNVSLFHLFRGHQNTDEDDKFDRDLDDGSDKFSSDDENDSSDSDLGYYSYGNENSDVETASNFSYDNREDNQYSSWKAATAGTRLVGESIPPLWALFDKYTRDIRGFSYTFHPQFPIVIWSYPGVRALVPSSVCDIDGWRIERLPGDLKSEHAYILFRQLRFSTCGKYLYCLDTSFRLRHEHSCQLTLSTYSFAYGRDPASWLKSCGLAQQVTYRITERLETHPLNETLTYWGEDELVVSLPPLTCRPKLIKFSLYKESSSVVEALGQVEGSAVMKTVQVLREPIYFPSFSGRDPRLMYQAGSSKDHELFLYLTTKPWPMRQPRDGETSAAPPAPVVIRWKISREGGWRIWDADIDGKEEDLNQEMDLCPYQKWSGLD</sequence>
<reference evidence="3" key="1">
    <citation type="submission" date="2020-06" db="EMBL/GenBank/DDBJ databases">
        <title>A chromosome-scale genome assembly of Talaromyces rugulosus W13939.</title>
        <authorList>
            <person name="Wang B."/>
            <person name="Guo L."/>
            <person name="Ye K."/>
            <person name="Wang L."/>
        </authorList>
    </citation>
    <scope>NUCLEOTIDE SEQUENCE [LARGE SCALE GENOMIC DNA]</scope>
    <source>
        <strain evidence="3">W13939</strain>
    </source>
</reference>
<dbReference type="GeneID" id="55992451"/>
<dbReference type="PANTHER" id="PTHR10039:SF15">
    <property type="entry name" value="NACHT DOMAIN-CONTAINING PROTEIN"/>
    <property type="match status" value="1"/>
</dbReference>
<feature type="compositionally biased region" description="Basic and acidic residues" evidence="1">
    <location>
        <begin position="590"/>
        <end position="604"/>
    </location>
</feature>
<proteinExistence type="predicted"/>
<dbReference type="OrthoDB" id="7464126at2759"/>
<evidence type="ECO:0008006" key="4">
    <source>
        <dbReference type="Google" id="ProtNLM"/>
    </source>
</evidence>
<protein>
    <recommendedName>
        <fullName evidence="4">NACHT domain-containing protein</fullName>
    </recommendedName>
</protein>
<dbReference type="Proteomes" id="UP000509510">
    <property type="component" value="Chromosome III"/>
</dbReference>
<dbReference type="KEGG" id="trg:TRUGW13939_04953"/>
<accession>A0A7H8QYJ8</accession>
<organism evidence="2 3">
    <name type="scientific">Talaromyces rugulosus</name>
    <name type="common">Penicillium rugulosum</name>
    <dbReference type="NCBI Taxonomy" id="121627"/>
    <lineage>
        <taxon>Eukaryota</taxon>
        <taxon>Fungi</taxon>
        <taxon>Dikarya</taxon>
        <taxon>Ascomycota</taxon>
        <taxon>Pezizomycotina</taxon>
        <taxon>Eurotiomycetes</taxon>
        <taxon>Eurotiomycetidae</taxon>
        <taxon>Eurotiales</taxon>
        <taxon>Trichocomaceae</taxon>
        <taxon>Talaromyces</taxon>
        <taxon>Talaromyces sect. Islandici</taxon>
    </lineage>
</organism>
<dbReference type="PANTHER" id="PTHR10039">
    <property type="entry name" value="AMELOGENIN"/>
    <property type="match status" value="1"/>
</dbReference>
<evidence type="ECO:0000313" key="2">
    <source>
        <dbReference type="EMBL" id="QKX57833.1"/>
    </source>
</evidence>
<dbReference type="RefSeq" id="XP_035344011.1">
    <property type="nucleotide sequence ID" value="XM_035488118.1"/>
</dbReference>
<evidence type="ECO:0000256" key="1">
    <source>
        <dbReference type="SAM" id="MobiDB-lite"/>
    </source>
</evidence>